<sequence length="180" mass="19942">MVLVSALLYGALQFSPQDIVNRPKEGQRVAFPDAYMVHMQDRTFNREGRLAHTLQASDVTYFRSGDTMQGYIEQPKLAFFGENDSPPWHLVATQGTASSDQQSLLLTGNVNAFHEHQRYGRIDVTTDNLYINTETQIATTDKPVTMQSARGTTSAIGLAADLESGRVELLSEVKGTYDPN</sequence>
<proteinExistence type="predicted"/>
<evidence type="ECO:0000313" key="7">
    <source>
        <dbReference type="Proteomes" id="UP001273505"/>
    </source>
</evidence>
<dbReference type="Proteomes" id="UP001273505">
    <property type="component" value="Unassembled WGS sequence"/>
</dbReference>
<keyword evidence="3" id="KW-0812">Transmembrane</keyword>
<evidence type="ECO:0000256" key="2">
    <source>
        <dbReference type="ARBA" id="ARBA00022519"/>
    </source>
</evidence>
<keyword evidence="7" id="KW-1185">Reference proteome</keyword>
<evidence type="ECO:0000256" key="4">
    <source>
        <dbReference type="ARBA" id="ARBA00022989"/>
    </source>
</evidence>
<accession>A0ABU4RY54</accession>
<dbReference type="Pfam" id="PF06835">
    <property type="entry name" value="LptC"/>
    <property type="match status" value="1"/>
</dbReference>
<evidence type="ECO:0000256" key="1">
    <source>
        <dbReference type="ARBA" id="ARBA00022475"/>
    </source>
</evidence>
<dbReference type="PANTHER" id="PTHR37481:SF1">
    <property type="entry name" value="LIPOPOLYSACCHARIDE EXPORT SYSTEM PROTEIN LPTC"/>
    <property type="match status" value="1"/>
</dbReference>
<evidence type="ECO:0000313" key="6">
    <source>
        <dbReference type="EMBL" id="MDX6847899.1"/>
    </source>
</evidence>
<dbReference type="InterPro" id="IPR010664">
    <property type="entry name" value="LipoPS_assembly_LptC-rel"/>
</dbReference>
<dbReference type="NCBIfam" id="TIGR04409">
    <property type="entry name" value="LptC_YrbK"/>
    <property type="match status" value="1"/>
</dbReference>
<keyword evidence="2" id="KW-0997">Cell inner membrane</keyword>
<reference evidence="6 7" key="1">
    <citation type="submission" date="2023-11" db="EMBL/GenBank/DDBJ databases">
        <title>Gilvimarinus fulvus sp. nov., isolated from the surface of Kelp.</title>
        <authorList>
            <person name="Sun Y.Y."/>
            <person name="Gong Y."/>
            <person name="Du Z.J."/>
        </authorList>
    </citation>
    <scope>NUCLEOTIDE SEQUENCE [LARGE SCALE GENOMIC DNA]</scope>
    <source>
        <strain evidence="6 7">SDUM040013</strain>
    </source>
</reference>
<evidence type="ECO:0000256" key="3">
    <source>
        <dbReference type="ARBA" id="ARBA00022692"/>
    </source>
</evidence>
<dbReference type="EMBL" id="JAXAFO010000001">
    <property type="protein sequence ID" value="MDX6847899.1"/>
    <property type="molecule type" value="Genomic_DNA"/>
</dbReference>
<dbReference type="Gene3D" id="2.60.450.10">
    <property type="entry name" value="Lipopolysaccharide (LPS) transport protein A like domain"/>
    <property type="match status" value="1"/>
</dbReference>
<evidence type="ECO:0000256" key="5">
    <source>
        <dbReference type="ARBA" id="ARBA00023136"/>
    </source>
</evidence>
<keyword evidence="4" id="KW-1133">Transmembrane helix</keyword>
<keyword evidence="1" id="KW-1003">Cell membrane</keyword>
<dbReference type="InterPro" id="IPR026265">
    <property type="entry name" value="LptC"/>
</dbReference>
<gene>
    <name evidence="6" type="primary">lptC</name>
    <name evidence="6" type="ORF">SCD92_00920</name>
</gene>
<protein>
    <submittedName>
        <fullName evidence="6">LPS export ABC transporter periplasmic protein LptC</fullName>
    </submittedName>
</protein>
<dbReference type="RefSeq" id="WP_302724495.1">
    <property type="nucleotide sequence ID" value="NZ_JAULRU010000797.1"/>
</dbReference>
<dbReference type="InterPro" id="IPR052363">
    <property type="entry name" value="LPS_export_LptC"/>
</dbReference>
<organism evidence="6 7">
    <name type="scientific">Gilvimarinus gilvus</name>
    <dbReference type="NCBI Taxonomy" id="3058038"/>
    <lineage>
        <taxon>Bacteria</taxon>
        <taxon>Pseudomonadati</taxon>
        <taxon>Pseudomonadota</taxon>
        <taxon>Gammaproteobacteria</taxon>
        <taxon>Cellvibrionales</taxon>
        <taxon>Cellvibrionaceae</taxon>
        <taxon>Gilvimarinus</taxon>
    </lineage>
</organism>
<name>A0ABU4RY54_9GAMM</name>
<comment type="caution">
    <text evidence="6">The sequence shown here is derived from an EMBL/GenBank/DDBJ whole genome shotgun (WGS) entry which is preliminary data.</text>
</comment>
<dbReference type="PANTHER" id="PTHR37481">
    <property type="entry name" value="LIPOPOLYSACCHARIDE EXPORT SYSTEM PROTEIN LPTC"/>
    <property type="match status" value="1"/>
</dbReference>
<keyword evidence="5" id="KW-0472">Membrane</keyword>